<evidence type="ECO:0000313" key="1">
    <source>
        <dbReference type="EMBL" id="OGX91483.1"/>
    </source>
</evidence>
<accession>A0A1G1TKS7</accession>
<name>A0A1G1TKS7_9BACT</name>
<gene>
    <name evidence="1" type="ORF">BEN49_04740</name>
</gene>
<reference evidence="1 2" key="1">
    <citation type="submission" date="2016-08" db="EMBL/GenBank/DDBJ databases">
        <title>Hymenobacter coccineus sp. nov., Hymenobacter lapidarius sp. nov. and Hymenobacter glacialis sp. nov., isolated from Antarctic soil.</title>
        <authorList>
            <person name="Sedlacek I."/>
            <person name="Kralova S."/>
            <person name="Kyrova K."/>
            <person name="Maslanova I."/>
            <person name="Stankova E."/>
            <person name="Vrbovska V."/>
            <person name="Nemec M."/>
            <person name="Bartak M."/>
            <person name="Svec P."/>
            <person name="Busse H.-J."/>
            <person name="Pantucek R."/>
        </authorList>
    </citation>
    <scope>NUCLEOTIDE SEQUENCE [LARGE SCALE GENOMIC DNA]</scope>
    <source>
        <strain evidence="1 2">CCM 8649</strain>
    </source>
</reference>
<dbReference type="EMBL" id="MDZA01000055">
    <property type="protein sequence ID" value="OGX91483.1"/>
    <property type="molecule type" value="Genomic_DNA"/>
</dbReference>
<keyword evidence="2" id="KW-1185">Reference proteome</keyword>
<proteinExistence type="predicted"/>
<dbReference type="Proteomes" id="UP000177506">
    <property type="component" value="Unassembled WGS sequence"/>
</dbReference>
<organism evidence="1 2">
    <name type="scientific">Hymenobacter coccineus</name>
    <dbReference type="NCBI Taxonomy" id="1908235"/>
    <lineage>
        <taxon>Bacteria</taxon>
        <taxon>Pseudomonadati</taxon>
        <taxon>Bacteroidota</taxon>
        <taxon>Cytophagia</taxon>
        <taxon>Cytophagales</taxon>
        <taxon>Hymenobacteraceae</taxon>
        <taxon>Hymenobacter</taxon>
    </lineage>
</organism>
<evidence type="ECO:0000313" key="2">
    <source>
        <dbReference type="Proteomes" id="UP000177506"/>
    </source>
</evidence>
<sequence length="388" mass="44901">MVPPTLRNRKSARLLLRSRNAKPALFDLPRHFTKEQVAVLAELLFNPSFNKSFTQVQAKLLTQWARSPRAHLWLELILEKGVTVKANGISFKEGDDSYFWVTSLFKRSNYFCFNKLKYTSLDDHRPGRTRATADFHAELDRHRLRAHIKLNAPLAPVQDSSQAGSSLYGTPEVALLTDDEVALPSIERTAKVLQETVTESTYRHVYGRPTVLSERGGGRDLDVAKAFFHLEQDKVTYAWYFRAIVAELRRNYSVRCLEVNNAARAFDPGVCVLRFLTRPPYRVAIAEVLHQRRYYYFFQVLASQSRRWAFLFTANNQVALSADQINGLMLAISKSKDDWVLAKKKYLERLSRWFDDALTIIPHNRKGIVSDVKRCKDDMQNQFRIKRR</sequence>
<dbReference type="AlphaFoldDB" id="A0A1G1TKS7"/>
<protein>
    <submittedName>
        <fullName evidence="1">Uncharacterized protein</fullName>
    </submittedName>
</protein>
<comment type="caution">
    <text evidence="1">The sequence shown here is derived from an EMBL/GenBank/DDBJ whole genome shotgun (WGS) entry which is preliminary data.</text>
</comment>